<dbReference type="InterPro" id="IPR002125">
    <property type="entry name" value="CMP_dCMP_dom"/>
</dbReference>
<gene>
    <name evidence="2" type="ORF">GCM10023225_20820</name>
</gene>
<dbReference type="CDD" id="cd01285">
    <property type="entry name" value="nucleoside_deaminase"/>
    <property type="match status" value="1"/>
</dbReference>
<dbReference type="SUPFAM" id="SSF53927">
    <property type="entry name" value="Cytidine deaminase-like"/>
    <property type="match status" value="1"/>
</dbReference>
<dbReference type="PROSITE" id="PS51747">
    <property type="entry name" value="CYT_DCMP_DEAMINASES_2"/>
    <property type="match status" value="1"/>
</dbReference>
<dbReference type="RefSeq" id="WP_425560174.1">
    <property type="nucleotide sequence ID" value="NZ_BAABIL010000305.1"/>
</dbReference>
<dbReference type="EMBL" id="BAABIL010000305">
    <property type="protein sequence ID" value="GAA4980486.1"/>
    <property type="molecule type" value="Genomic_DNA"/>
</dbReference>
<comment type="caution">
    <text evidence="2">The sequence shown here is derived from an EMBL/GenBank/DDBJ whole genome shotgun (WGS) entry which is preliminary data.</text>
</comment>
<reference evidence="3" key="1">
    <citation type="journal article" date="2019" name="Int. J. Syst. Evol. Microbiol.">
        <title>The Global Catalogue of Microorganisms (GCM) 10K type strain sequencing project: providing services to taxonomists for standard genome sequencing and annotation.</title>
        <authorList>
            <consortium name="The Broad Institute Genomics Platform"/>
            <consortium name="The Broad Institute Genome Sequencing Center for Infectious Disease"/>
            <person name="Wu L."/>
            <person name="Ma J."/>
        </authorList>
    </citation>
    <scope>NUCLEOTIDE SEQUENCE [LARGE SCALE GENOMIC DNA]</scope>
    <source>
        <strain evidence="3">JCM 18126</strain>
    </source>
</reference>
<organism evidence="2 3">
    <name type="scientific">Kineococcus glutinatus</name>
    <dbReference type="NCBI Taxonomy" id="1070872"/>
    <lineage>
        <taxon>Bacteria</taxon>
        <taxon>Bacillati</taxon>
        <taxon>Actinomycetota</taxon>
        <taxon>Actinomycetes</taxon>
        <taxon>Kineosporiales</taxon>
        <taxon>Kineosporiaceae</taxon>
        <taxon>Kineococcus</taxon>
    </lineage>
</organism>
<keyword evidence="3" id="KW-1185">Reference proteome</keyword>
<proteinExistence type="predicted"/>
<sequence>MSAVVPAAGLPGAGGAGFAADAAHLARAVELATANVAAGGGPFGAVVLLGGAEVGAGQNRVTRDNDPTAHAEVVAIRAACAALGTFSLAGATLYSSCEPCPMCLTASLWARVARVVYAADRHDAARGGFDDLAFYEMLASDRSTWSTPVEHHVSEAAARPFDTWLASRTRVEY</sequence>
<feature type="domain" description="CMP/dCMP-type deaminase" evidence="1">
    <location>
        <begin position="19"/>
        <end position="132"/>
    </location>
</feature>
<dbReference type="Gene3D" id="3.40.140.10">
    <property type="entry name" value="Cytidine Deaminase, domain 2"/>
    <property type="match status" value="1"/>
</dbReference>
<dbReference type="Proteomes" id="UP001501195">
    <property type="component" value="Unassembled WGS sequence"/>
</dbReference>
<evidence type="ECO:0000313" key="2">
    <source>
        <dbReference type="EMBL" id="GAA4980486.1"/>
    </source>
</evidence>
<dbReference type="PANTHER" id="PTHR11079">
    <property type="entry name" value="CYTOSINE DEAMINASE FAMILY MEMBER"/>
    <property type="match status" value="1"/>
</dbReference>
<dbReference type="PANTHER" id="PTHR11079:SF161">
    <property type="entry name" value="CMP_DCMP-TYPE DEAMINASE DOMAIN-CONTAINING PROTEIN"/>
    <property type="match status" value="1"/>
</dbReference>
<evidence type="ECO:0000313" key="3">
    <source>
        <dbReference type="Proteomes" id="UP001501195"/>
    </source>
</evidence>
<dbReference type="InterPro" id="IPR016193">
    <property type="entry name" value="Cytidine_deaminase-like"/>
</dbReference>
<dbReference type="Pfam" id="PF00383">
    <property type="entry name" value="dCMP_cyt_deam_1"/>
    <property type="match status" value="1"/>
</dbReference>
<protein>
    <submittedName>
        <fullName evidence="2">Nucleoside deaminase</fullName>
    </submittedName>
</protein>
<evidence type="ECO:0000259" key="1">
    <source>
        <dbReference type="PROSITE" id="PS51747"/>
    </source>
</evidence>
<accession>A0ABP9HX77</accession>
<name>A0ABP9HX77_9ACTN</name>